<keyword evidence="3 10" id="KW-0812">Transmembrane</keyword>
<keyword evidence="5 10" id="KW-0297">G-protein coupled receptor</keyword>
<evidence type="ECO:0000259" key="12">
    <source>
        <dbReference type="PROSITE" id="PS50262"/>
    </source>
</evidence>
<keyword evidence="7 10" id="KW-0675">Receptor</keyword>
<keyword evidence="6 11" id="KW-0472">Membrane</keyword>
<evidence type="ECO:0000256" key="8">
    <source>
        <dbReference type="ARBA" id="ARBA00023224"/>
    </source>
</evidence>
<feature type="transmembrane region" description="Helical" evidence="11">
    <location>
        <begin position="273"/>
        <end position="294"/>
    </location>
</feature>
<evidence type="ECO:0000256" key="10">
    <source>
        <dbReference type="RuleBase" id="RU000688"/>
    </source>
</evidence>
<keyword evidence="9" id="KW-0716">Sensory transduction</keyword>
<evidence type="ECO:0000256" key="2">
    <source>
        <dbReference type="ARBA" id="ARBA00010663"/>
    </source>
</evidence>
<dbReference type="SUPFAM" id="SSF81321">
    <property type="entry name" value="Family A G protein-coupled receptor-like"/>
    <property type="match status" value="1"/>
</dbReference>
<feature type="transmembrane region" description="Helical" evidence="11">
    <location>
        <begin position="227"/>
        <end position="252"/>
    </location>
</feature>
<feature type="transmembrane region" description="Helical" evidence="11">
    <location>
        <begin position="101"/>
        <end position="126"/>
    </location>
</feature>
<name>T2I5B2_CUPSA</name>
<evidence type="ECO:0000256" key="4">
    <source>
        <dbReference type="ARBA" id="ARBA00022989"/>
    </source>
</evidence>
<gene>
    <name evidence="13" type="primary">opsin</name>
</gene>
<comment type="subcellular location">
    <subcellularLocation>
        <location evidence="1">Membrane</location>
        <topology evidence="1">Multi-pass membrane protein</topology>
    </subcellularLocation>
</comment>
<keyword evidence="9" id="KW-0844">Vision</keyword>
<evidence type="ECO:0000256" key="6">
    <source>
        <dbReference type="ARBA" id="ARBA00023136"/>
    </source>
</evidence>
<sequence length="390" mass="43432">MKKHVKLLTILNRSILCIYLSEQMIKADMSVKGNISELLSLQSINSQEASNSTSMEDLTPFGYSLAAVALFGIMIFGCISNLIVIVVIGGTNRLRTPMNSILLNLSVSDFIISAFGTPLSFASALNNKWIFGETLCKLYAFMMTLTGMTSIGTLTAIAIERYIIISRSLYGQTLPANSSIVVIIMIWIYSLIQALPPLFGWNRYIVEHPGIACSLDWQTPDYGHNAFIAYIFILGYILPVFIMSYSYIKVIWILKRCSKCHERSRAAKAEAKVTYMAIAMIICTVSAWTPYAVVSLMVSLGYGNHIGPVSSVCPAIFAKTSVIYNPIIYYFFNSQIREVIVSKIPIRWRRRRDAETEISLETKRGITVINTVLSNNVPENGDKSATTENV</sequence>
<feature type="transmembrane region" description="Helical" evidence="11">
    <location>
        <begin position="180"/>
        <end position="199"/>
    </location>
</feature>
<dbReference type="Pfam" id="PF00001">
    <property type="entry name" value="7tm_1"/>
    <property type="match status" value="1"/>
</dbReference>
<organism evidence="13">
    <name type="scientific">Cupiennius salei</name>
    <name type="common">American wandering spider</name>
    <dbReference type="NCBI Taxonomy" id="6928"/>
    <lineage>
        <taxon>Eukaryota</taxon>
        <taxon>Metazoa</taxon>
        <taxon>Ecdysozoa</taxon>
        <taxon>Arthropoda</taxon>
        <taxon>Chelicerata</taxon>
        <taxon>Arachnida</taxon>
        <taxon>Araneae</taxon>
        <taxon>Araneomorphae</taxon>
        <taxon>Entelegynae</taxon>
        <taxon>Lycosoidea</taxon>
        <taxon>Ctenidae</taxon>
        <taxon>Cupiennius</taxon>
    </lineage>
</organism>
<dbReference type="GO" id="GO:0004930">
    <property type="term" value="F:G protein-coupled receptor activity"/>
    <property type="evidence" value="ECO:0007669"/>
    <property type="project" value="UniProtKB-KW"/>
</dbReference>
<dbReference type="CDD" id="cd14969">
    <property type="entry name" value="7tmA_Opsins_type2_animals"/>
    <property type="match status" value="1"/>
</dbReference>
<evidence type="ECO:0000256" key="9">
    <source>
        <dbReference type="ARBA" id="ARBA00023305"/>
    </source>
</evidence>
<keyword evidence="8 10" id="KW-0807">Transducer</keyword>
<dbReference type="InterPro" id="IPR050125">
    <property type="entry name" value="GPCR_opsins"/>
</dbReference>
<evidence type="ECO:0000256" key="11">
    <source>
        <dbReference type="SAM" id="Phobius"/>
    </source>
</evidence>
<proteinExistence type="evidence at transcript level"/>
<dbReference type="EMBL" id="HF566407">
    <property type="protein sequence ID" value="CCP46950.1"/>
    <property type="molecule type" value="mRNA"/>
</dbReference>
<accession>T2I5B2</accession>
<reference evidence="13" key="1">
    <citation type="submission" date="2012-12" db="EMBL/GenBank/DDBJ databases">
        <authorList>
            <person name="Eriksson J."/>
        </authorList>
    </citation>
    <scope>NUCLEOTIDE SEQUENCE</scope>
    <source>
        <strain evidence="13">Cs2</strain>
    </source>
</reference>
<dbReference type="GO" id="GO:0007601">
    <property type="term" value="P:visual perception"/>
    <property type="evidence" value="ECO:0007669"/>
    <property type="project" value="UniProtKB-KW"/>
</dbReference>
<evidence type="ECO:0000256" key="3">
    <source>
        <dbReference type="ARBA" id="ARBA00022692"/>
    </source>
</evidence>
<dbReference type="PANTHER" id="PTHR24240">
    <property type="entry name" value="OPSIN"/>
    <property type="match status" value="1"/>
</dbReference>
<dbReference type="Gene3D" id="1.20.1070.10">
    <property type="entry name" value="Rhodopsin 7-helix transmembrane proteins"/>
    <property type="match status" value="1"/>
</dbReference>
<feature type="transmembrane region" description="Helical" evidence="11">
    <location>
        <begin position="306"/>
        <end position="332"/>
    </location>
</feature>
<dbReference type="PRINTS" id="PR00237">
    <property type="entry name" value="GPCRRHODOPSN"/>
</dbReference>
<dbReference type="InterPro" id="IPR000276">
    <property type="entry name" value="GPCR_Rhodpsn"/>
</dbReference>
<evidence type="ECO:0000313" key="13">
    <source>
        <dbReference type="EMBL" id="CCP46950.1"/>
    </source>
</evidence>
<feature type="domain" description="G-protein coupled receptors family 1 profile" evidence="12">
    <location>
        <begin position="80"/>
        <end position="329"/>
    </location>
</feature>
<comment type="similarity">
    <text evidence="2 10">Belongs to the G-protein coupled receptor 1 family.</text>
</comment>
<protein>
    <submittedName>
        <fullName evidence="13">C-opsin</fullName>
    </submittedName>
</protein>
<keyword evidence="4 11" id="KW-1133">Transmembrane helix</keyword>
<feature type="transmembrane region" description="Helical" evidence="11">
    <location>
        <begin position="138"/>
        <end position="159"/>
    </location>
</feature>
<dbReference type="InterPro" id="IPR017452">
    <property type="entry name" value="GPCR_Rhodpsn_7TM"/>
</dbReference>
<evidence type="ECO:0000256" key="1">
    <source>
        <dbReference type="ARBA" id="ARBA00004141"/>
    </source>
</evidence>
<evidence type="ECO:0000256" key="5">
    <source>
        <dbReference type="ARBA" id="ARBA00023040"/>
    </source>
</evidence>
<reference evidence="13" key="2">
    <citation type="journal article" date="2013" name="BMC Evol. Biol.">
        <title>Characterisation and localisation of the opsin protein repertoire in the brain and retinas of a spider and an onychophoran.</title>
        <authorList>
            <person name="Eriksson B.J."/>
            <person name="Fredman D."/>
            <person name="Steiner G."/>
            <person name="Schmid A."/>
        </authorList>
    </citation>
    <scope>NUCLEOTIDE SEQUENCE</scope>
    <source>
        <strain evidence="13">Cs2</strain>
    </source>
</reference>
<dbReference type="GO" id="GO:0016020">
    <property type="term" value="C:membrane"/>
    <property type="evidence" value="ECO:0007669"/>
    <property type="project" value="UniProtKB-SubCell"/>
</dbReference>
<evidence type="ECO:0000256" key="7">
    <source>
        <dbReference type="ARBA" id="ARBA00023170"/>
    </source>
</evidence>
<dbReference type="AlphaFoldDB" id="T2I5B2"/>
<dbReference type="PROSITE" id="PS00237">
    <property type="entry name" value="G_PROTEIN_RECEP_F1_1"/>
    <property type="match status" value="1"/>
</dbReference>
<dbReference type="PROSITE" id="PS50262">
    <property type="entry name" value="G_PROTEIN_RECEP_F1_2"/>
    <property type="match status" value="1"/>
</dbReference>
<feature type="transmembrane region" description="Helical" evidence="11">
    <location>
        <begin position="61"/>
        <end position="89"/>
    </location>
</feature>